<comment type="caution">
    <text evidence="6">The sequence shown here is derived from an EMBL/GenBank/DDBJ whole genome shotgun (WGS) entry which is preliminary data.</text>
</comment>
<dbReference type="Proteomes" id="UP000095200">
    <property type="component" value="Unassembled WGS sequence"/>
</dbReference>
<evidence type="ECO:0000256" key="4">
    <source>
        <dbReference type="PROSITE-ProRule" id="PRU00335"/>
    </source>
</evidence>
<evidence type="ECO:0000313" key="7">
    <source>
        <dbReference type="Proteomes" id="UP000095200"/>
    </source>
</evidence>
<dbReference type="InterPro" id="IPR050109">
    <property type="entry name" value="HTH-type_TetR-like_transc_reg"/>
</dbReference>
<keyword evidence="1" id="KW-0805">Transcription regulation</keyword>
<keyword evidence="3" id="KW-0804">Transcription</keyword>
<reference evidence="7" key="1">
    <citation type="submission" date="2016-06" db="EMBL/GenBank/DDBJ databases">
        <title>Draft genome sequence of Desulfoplanes formicivorans strain Pf12B.</title>
        <authorList>
            <person name="Watanabe M."/>
            <person name="Kojima H."/>
            <person name="Fukui M."/>
        </authorList>
    </citation>
    <scope>NUCLEOTIDE SEQUENCE [LARGE SCALE GENOMIC DNA]</scope>
    <source>
        <strain evidence="7">Pf12B</strain>
    </source>
</reference>
<dbReference type="PROSITE" id="PS50977">
    <property type="entry name" value="HTH_TETR_2"/>
    <property type="match status" value="1"/>
</dbReference>
<dbReference type="Gene3D" id="1.10.10.60">
    <property type="entry name" value="Homeodomain-like"/>
    <property type="match status" value="1"/>
</dbReference>
<feature type="domain" description="HTH tetR-type" evidence="5">
    <location>
        <begin position="4"/>
        <end position="64"/>
    </location>
</feature>
<evidence type="ECO:0000313" key="6">
    <source>
        <dbReference type="EMBL" id="GAU08483.1"/>
    </source>
</evidence>
<dbReference type="EMBL" id="BDFE01000015">
    <property type="protein sequence ID" value="GAU08483.1"/>
    <property type="molecule type" value="Genomic_DNA"/>
</dbReference>
<evidence type="ECO:0000256" key="1">
    <source>
        <dbReference type="ARBA" id="ARBA00023015"/>
    </source>
</evidence>
<dbReference type="GO" id="GO:0003700">
    <property type="term" value="F:DNA-binding transcription factor activity"/>
    <property type="evidence" value="ECO:0007669"/>
    <property type="project" value="TreeGrafter"/>
</dbReference>
<dbReference type="InterPro" id="IPR009057">
    <property type="entry name" value="Homeodomain-like_sf"/>
</dbReference>
<dbReference type="InterPro" id="IPR036271">
    <property type="entry name" value="Tet_transcr_reg_TetR-rel_C_sf"/>
</dbReference>
<sequence>MVKKTAKNDIFDAAARLLGQLGYAETTYKKVAKEAGVTEGLIAHHFGSKEKLFIQVERTILRDLHDKLEESLFYSSDGLGAVTNFIKCFLKYSVDNKEWFTTLLRCSPFILEAGPKENKAITIECERIFRLLKDAVTKGLEDKTIKDCDPHMTTYILFSTMIGATRANNIRLNTPADFYPEIVAFFRNTLAAT</sequence>
<keyword evidence="7" id="KW-1185">Reference proteome</keyword>
<evidence type="ECO:0000259" key="5">
    <source>
        <dbReference type="PROSITE" id="PS50977"/>
    </source>
</evidence>
<proteinExistence type="predicted"/>
<dbReference type="OrthoDB" id="5511609at2"/>
<dbReference type="Gene3D" id="1.10.357.10">
    <property type="entry name" value="Tetracycline Repressor, domain 2"/>
    <property type="match status" value="1"/>
</dbReference>
<evidence type="ECO:0000256" key="2">
    <source>
        <dbReference type="ARBA" id="ARBA00023125"/>
    </source>
</evidence>
<name>A0A194AGN0_9BACT</name>
<keyword evidence="2 4" id="KW-0238">DNA-binding</keyword>
<dbReference type="SUPFAM" id="SSF48498">
    <property type="entry name" value="Tetracyclin repressor-like, C-terminal domain"/>
    <property type="match status" value="1"/>
</dbReference>
<accession>A0A194AGN0</accession>
<dbReference type="AlphaFoldDB" id="A0A194AGN0"/>
<gene>
    <name evidence="6" type="ORF">DPF_1193</name>
</gene>
<dbReference type="PANTHER" id="PTHR30055:SF234">
    <property type="entry name" value="HTH-TYPE TRANSCRIPTIONAL REGULATOR BETI"/>
    <property type="match status" value="1"/>
</dbReference>
<feature type="DNA-binding region" description="H-T-H motif" evidence="4">
    <location>
        <begin position="27"/>
        <end position="46"/>
    </location>
</feature>
<dbReference type="PANTHER" id="PTHR30055">
    <property type="entry name" value="HTH-TYPE TRANSCRIPTIONAL REGULATOR RUTR"/>
    <property type="match status" value="1"/>
</dbReference>
<dbReference type="STRING" id="1592317.DPF_1193"/>
<evidence type="ECO:0000256" key="3">
    <source>
        <dbReference type="ARBA" id="ARBA00023163"/>
    </source>
</evidence>
<protein>
    <submittedName>
        <fullName evidence="6">Transcriptional regulator, TetR family</fullName>
    </submittedName>
</protein>
<dbReference type="Pfam" id="PF00440">
    <property type="entry name" value="TetR_N"/>
    <property type="match status" value="1"/>
</dbReference>
<organism evidence="6 7">
    <name type="scientific">Desulfoplanes formicivorans</name>
    <dbReference type="NCBI Taxonomy" id="1592317"/>
    <lineage>
        <taxon>Bacteria</taxon>
        <taxon>Pseudomonadati</taxon>
        <taxon>Thermodesulfobacteriota</taxon>
        <taxon>Desulfovibrionia</taxon>
        <taxon>Desulfovibrionales</taxon>
        <taxon>Desulfoplanaceae</taxon>
        <taxon>Desulfoplanes</taxon>
    </lineage>
</organism>
<dbReference type="PRINTS" id="PR00455">
    <property type="entry name" value="HTHTETR"/>
</dbReference>
<dbReference type="SUPFAM" id="SSF46689">
    <property type="entry name" value="Homeodomain-like"/>
    <property type="match status" value="1"/>
</dbReference>
<dbReference type="GO" id="GO:0000976">
    <property type="term" value="F:transcription cis-regulatory region binding"/>
    <property type="evidence" value="ECO:0007669"/>
    <property type="project" value="TreeGrafter"/>
</dbReference>
<dbReference type="InterPro" id="IPR001647">
    <property type="entry name" value="HTH_TetR"/>
</dbReference>
<dbReference type="RefSeq" id="WP_069858053.1">
    <property type="nucleotide sequence ID" value="NZ_BDFE01000015.1"/>
</dbReference>